<gene>
    <name evidence="1" type="ORF">HMPREF1168_03002</name>
</gene>
<evidence type="ECO:0000313" key="1">
    <source>
        <dbReference type="EMBL" id="EKB19228.1"/>
    </source>
</evidence>
<protein>
    <recommendedName>
        <fullName evidence="3">HNH endonuclease</fullName>
    </recommendedName>
</protein>
<sequence>MARDDFTKSVIETLKARVSHRCSNPDCRVPTSAPSSGNKAHTIGVAAHICAASPGGPRYDAEMSTHERKDINNAIWLCQNCSVKIDRDPNSFSVDLLNSWKIEAERKATLELGKKLPSDEEAVSLLTAALTGHTNNAITNVIRNSHKATNTALENLDPRFKVQSSYNNGITTFTLHAKENIPIAMTVFNKKDNPYDFKKLFEQGQSLEIESGDLRLEGSKLLEQITGENKGSFYFEPNKLKAIHKLWLVNEKTHETYFFDEINGHVSVGSKYLSYKGSACDGLFEIGYLKSRNAADKKTTMSMSLKIAKWNNVNIINLPFFEKLKCLISNIANGWIVFTSLEIDGETILKNTGSKYDDNDFTNEAYGILEYTNNCRIVARNCKKDILFSSSVLVSQEDSFFIAELAHGLENTITYNASDIKENPTLELIADNGCQNIHKIKNCNDPGSIRIVQSSGETVRIFNQEVTLPPKVFAFESVIPRVLDDMEEIKENDHVLIELSPHDNFTAQIFYENGICR</sequence>
<organism evidence="1 2">
    <name type="scientific">Aeromonas veronii AMC34</name>
    <dbReference type="NCBI Taxonomy" id="1073383"/>
    <lineage>
        <taxon>Bacteria</taxon>
        <taxon>Pseudomonadati</taxon>
        <taxon>Pseudomonadota</taxon>
        <taxon>Gammaproteobacteria</taxon>
        <taxon>Aeromonadales</taxon>
        <taxon>Aeromonadaceae</taxon>
        <taxon>Aeromonas</taxon>
    </lineage>
</organism>
<evidence type="ECO:0008006" key="3">
    <source>
        <dbReference type="Google" id="ProtNLM"/>
    </source>
</evidence>
<comment type="caution">
    <text evidence="1">The sequence shown here is derived from an EMBL/GenBank/DDBJ whole genome shotgun (WGS) entry which is preliminary data.</text>
</comment>
<proteinExistence type="predicted"/>
<dbReference type="Proteomes" id="UP000006087">
    <property type="component" value="Unassembled WGS sequence"/>
</dbReference>
<dbReference type="HOGENOM" id="CLU_038662_1_0_6"/>
<dbReference type="PATRIC" id="fig|1073383.3.peg.3012"/>
<dbReference type="AlphaFoldDB" id="K1IYS1"/>
<reference evidence="1 2" key="1">
    <citation type="submission" date="2012-06" db="EMBL/GenBank/DDBJ databases">
        <title>The Genome Sequence of Aeromonas veronii AMC34.</title>
        <authorList>
            <consortium name="The Broad Institute Genome Sequencing Platform"/>
            <person name="Earl A."/>
            <person name="Ward D."/>
            <person name="Feldgarden M."/>
            <person name="Gevers D."/>
            <person name="Graf J."/>
            <person name="Tomasi A."/>
            <person name="Horneman A."/>
            <person name="Walker B."/>
            <person name="Young S.K."/>
            <person name="Zeng Q."/>
            <person name="Gargeya S."/>
            <person name="Fitzgerald M."/>
            <person name="Haas B."/>
            <person name="Abouelleil A."/>
            <person name="Alvarado L."/>
            <person name="Arachchi H.M."/>
            <person name="Berlin A.M."/>
            <person name="Chapman S.B."/>
            <person name="Goldberg J."/>
            <person name="Griggs A."/>
            <person name="Gujja S."/>
            <person name="Hansen M."/>
            <person name="Howarth C."/>
            <person name="Imamovic A."/>
            <person name="Larimer J."/>
            <person name="McCowan C."/>
            <person name="Montmayeur A."/>
            <person name="Murphy C."/>
            <person name="Neiman D."/>
            <person name="Pearson M."/>
            <person name="Priest M."/>
            <person name="Roberts A."/>
            <person name="Saif S."/>
            <person name="Shea T."/>
            <person name="Sisk P."/>
            <person name="Sykes S."/>
            <person name="Wortman J."/>
            <person name="Nusbaum C."/>
            <person name="Birren B."/>
        </authorList>
    </citation>
    <scope>NUCLEOTIDE SEQUENCE [LARGE SCALE GENOMIC DNA]</scope>
    <source>
        <strain evidence="1 2">AMC34</strain>
    </source>
</reference>
<dbReference type="EMBL" id="AGWU01000020">
    <property type="protein sequence ID" value="EKB19228.1"/>
    <property type="molecule type" value="Genomic_DNA"/>
</dbReference>
<accession>K1IYS1</accession>
<evidence type="ECO:0000313" key="2">
    <source>
        <dbReference type="Proteomes" id="UP000006087"/>
    </source>
</evidence>
<dbReference type="RefSeq" id="WP_005345885.1">
    <property type="nucleotide sequence ID" value="NZ_JH823256.1"/>
</dbReference>
<name>K1IYS1_AERVE</name>